<proteinExistence type="predicted"/>
<feature type="region of interest" description="Disordered" evidence="1">
    <location>
        <begin position="1"/>
        <end position="39"/>
    </location>
</feature>
<comment type="caution">
    <text evidence="2">The sequence shown here is derived from an EMBL/GenBank/DDBJ whole genome shotgun (WGS) entry which is preliminary data.</text>
</comment>
<gene>
    <name evidence="2" type="ORF">Glove_408g22</name>
</gene>
<organism evidence="2 3">
    <name type="scientific">Diversispora epigaea</name>
    <dbReference type="NCBI Taxonomy" id="1348612"/>
    <lineage>
        <taxon>Eukaryota</taxon>
        <taxon>Fungi</taxon>
        <taxon>Fungi incertae sedis</taxon>
        <taxon>Mucoromycota</taxon>
        <taxon>Glomeromycotina</taxon>
        <taxon>Glomeromycetes</taxon>
        <taxon>Diversisporales</taxon>
        <taxon>Diversisporaceae</taxon>
        <taxon>Diversispora</taxon>
    </lineage>
</organism>
<evidence type="ECO:0000313" key="3">
    <source>
        <dbReference type="Proteomes" id="UP000266861"/>
    </source>
</evidence>
<reference evidence="2 3" key="1">
    <citation type="submission" date="2018-08" db="EMBL/GenBank/DDBJ databases">
        <title>Genome and evolution of the arbuscular mycorrhizal fungus Diversispora epigaea (formerly Glomus versiforme) and its bacterial endosymbionts.</title>
        <authorList>
            <person name="Sun X."/>
            <person name="Fei Z."/>
            <person name="Harrison M."/>
        </authorList>
    </citation>
    <scope>NUCLEOTIDE SEQUENCE [LARGE SCALE GENOMIC DNA]</scope>
    <source>
        <strain evidence="2 3">IT104</strain>
    </source>
</reference>
<dbReference type="Proteomes" id="UP000266861">
    <property type="component" value="Unassembled WGS sequence"/>
</dbReference>
<accession>A0A397GYM9</accession>
<evidence type="ECO:0000313" key="2">
    <source>
        <dbReference type="EMBL" id="RHZ55985.1"/>
    </source>
</evidence>
<evidence type="ECO:0000256" key="1">
    <source>
        <dbReference type="SAM" id="MobiDB-lite"/>
    </source>
</evidence>
<dbReference type="AlphaFoldDB" id="A0A397GYM9"/>
<protein>
    <submittedName>
        <fullName evidence="2">Uncharacterized protein</fullName>
    </submittedName>
</protein>
<dbReference type="EMBL" id="PQFF01000363">
    <property type="protein sequence ID" value="RHZ55985.1"/>
    <property type="molecule type" value="Genomic_DNA"/>
</dbReference>
<keyword evidence="3" id="KW-1185">Reference proteome</keyword>
<feature type="compositionally biased region" description="Basic and acidic residues" evidence="1">
    <location>
        <begin position="18"/>
        <end position="37"/>
    </location>
</feature>
<sequence length="153" mass="18314">MSKGGTRNFNRQKFGNKNSDRNQKEIFNNRKENEIRNKYSKIRKKTVSKFIQNSDRNQKQIFKNQKENEIRNKYSRIVQNPKSKRNIQELVKIRKIIKQLVDIFKEPDENTENTDELDDSTETVIIDINVAIKSLENLQMFLLQQEIQKNILN</sequence>
<feature type="compositionally biased region" description="Polar residues" evidence="1">
    <location>
        <begin position="1"/>
        <end position="17"/>
    </location>
</feature>
<name>A0A397GYM9_9GLOM</name>